<reference evidence="2 3" key="1">
    <citation type="submission" date="2018-10" db="EMBL/GenBank/DDBJ databases">
        <title>Fifty Aureobasidium pullulans genomes reveal a recombining polyextremotolerant generalist.</title>
        <authorList>
            <person name="Gostincar C."/>
            <person name="Turk M."/>
            <person name="Zajc J."/>
            <person name="Gunde-Cimerman N."/>
        </authorList>
    </citation>
    <scope>NUCLEOTIDE SEQUENCE [LARGE SCALE GENOMIC DNA]</scope>
    <source>
        <strain evidence="2 3">EXF-3380</strain>
    </source>
</reference>
<feature type="compositionally biased region" description="Polar residues" evidence="1">
    <location>
        <begin position="157"/>
        <end position="172"/>
    </location>
</feature>
<feature type="compositionally biased region" description="Polar residues" evidence="1">
    <location>
        <begin position="247"/>
        <end position="256"/>
    </location>
</feature>
<evidence type="ECO:0008006" key="4">
    <source>
        <dbReference type="Google" id="ProtNLM"/>
    </source>
</evidence>
<feature type="compositionally biased region" description="Basic and acidic residues" evidence="1">
    <location>
        <begin position="130"/>
        <end position="145"/>
    </location>
</feature>
<evidence type="ECO:0000313" key="2">
    <source>
        <dbReference type="EMBL" id="TIA44111.1"/>
    </source>
</evidence>
<proteinExistence type="predicted"/>
<evidence type="ECO:0000313" key="3">
    <source>
        <dbReference type="Proteomes" id="UP000304947"/>
    </source>
</evidence>
<feature type="compositionally biased region" description="Polar residues" evidence="1">
    <location>
        <begin position="329"/>
        <end position="345"/>
    </location>
</feature>
<dbReference type="EMBL" id="QZBU01002097">
    <property type="protein sequence ID" value="TIA44111.1"/>
    <property type="molecule type" value="Genomic_DNA"/>
</dbReference>
<feature type="compositionally biased region" description="Polar residues" evidence="1">
    <location>
        <begin position="271"/>
        <end position="303"/>
    </location>
</feature>
<feature type="compositionally biased region" description="Basic and acidic residues" evidence="1">
    <location>
        <begin position="224"/>
        <end position="246"/>
    </location>
</feature>
<dbReference type="Proteomes" id="UP000304947">
    <property type="component" value="Unassembled WGS sequence"/>
</dbReference>
<feature type="compositionally biased region" description="Basic and acidic residues" evidence="1">
    <location>
        <begin position="392"/>
        <end position="406"/>
    </location>
</feature>
<feature type="region of interest" description="Disordered" evidence="1">
    <location>
        <begin position="95"/>
        <end position="415"/>
    </location>
</feature>
<feature type="compositionally biased region" description="Polar residues" evidence="1">
    <location>
        <begin position="118"/>
        <end position="129"/>
    </location>
</feature>
<organism evidence="2 3">
    <name type="scientific">Aureobasidium pullulans</name>
    <name type="common">Black yeast</name>
    <name type="synonym">Pullularia pullulans</name>
    <dbReference type="NCBI Taxonomy" id="5580"/>
    <lineage>
        <taxon>Eukaryota</taxon>
        <taxon>Fungi</taxon>
        <taxon>Dikarya</taxon>
        <taxon>Ascomycota</taxon>
        <taxon>Pezizomycotina</taxon>
        <taxon>Dothideomycetes</taxon>
        <taxon>Dothideomycetidae</taxon>
        <taxon>Dothideales</taxon>
        <taxon>Saccotheciaceae</taxon>
        <taxon>Aureobasidium</taxon>
    </lineage>
</organism>
<comment type="caution">
    <text evidence="2">The sequence shown here is derived from an EMBL/GenBank/DDBJ whole genome shotgun (WGS) entry which is preliminary data.</text>
</comment>
<feature type="compositionally biased region" description="Basic and acidic residues" evidence="1">
    <location>
        <begin position="364"/>
        <end position="378"/>
    </location>
</feature>
<evidence type="ECO:0000256" key="1">
    <source>
        <dbReference type="SAM" id="MobiDB-lite"/>
    </source>
</evidence>
<gene>
    <name evidence="2" type="ORF">D6C83_06022</name>
</gene>
<protein>
    <recommendedName>
        <fullName evidence="4">Stress protein DDR48</fullName>
    </recommendedName>
</protein>
<name>A0A4T0C958_AURPU</name>
<feature type="compositionally biased region" description="Low complexity" evidence="1">
    <location>
        <begin position="100"/>
        <end position="111"/>
    </location>
</feature>
<feature type="compositionally biased region" description="Low complexity" evidence="1">
    <location>
        <begin position="185"/>
        <end position="203"/>
    </location>
</feature>
<sequence>MSLTTARSLHSCWKNVLVSILKPTSRFDDRTWLATENDSNSNDEYSSTVCFHPYLVKLLQAISPVILISTPPLSMTITTPSRICGLNDRTTGSGAYGNQDSSYGSDNLNSGSGLGRDQYNQSSNYGSSGRSDDIADRGTLGRDEYSGGSGLGRDEYSSTSGRDTYGSNTGSTGERLKEGARDTFSSGDNYGSNTTGSSNYGSSRGDNYESAGLTGSSGLHHHTTAGDRIGDDDLKPSHGLERDTHHSTGGNYASQDTDYGSGTTGGAGFGNKSTSGRDTFDDSSNTRFGSSTGTDAYSGSNEYGSGVTGGAGYGNKSSGRDEFGDSSDTRFGSSTETGAYSGSNEYGSGSTSGAGYGNKSAAHSAHDNNEKSGKHGDSKIGQMMEKVGGMMKNEKMVEKGEAKREAAGANTRNEY</sequence>
<dbReference type="AlphaFoldDB" id="A0A4T0C958"/>
<accession>A0A4T0C958</accession>